<dbReference type="Proteomes" id="UP000292686">
    <property type="component" value="Unassembled WGS sequence"/>
</dbReference>
<dbReference type="EMBL" id="JACCBI010000001">
    <property type="protein sequence ID" value="NYD65557.1"/>
    <property type="molecule type" value="Genomic_DNA"/>
</dbReference>
<evidence type="ECO:0000313" key="7">
    <source>
        <dbReference type="Proteomes" id="UP000581087"/>
    </source>
</evidence>
<name>A0A4Q2M3F2_9MICO</name>
<dbReference type="PANTHER" id="PTHR43433">
    <property type="entry name" value="HYDROLASE, ALPHA/BETA FOLD FAMILY PROTEIN"/>
    <property type="match status" value="1"/>
</dbReference>
<evidence type="ECO:0000256" key="1">
    <source>
        <dbReference type="ARBA" id="ARBA00022559"/>
    </source>
</evidence>
<evidence type="ECO:0000313" key="5">
    <source>
        <dbReference type="EMBL" id="RXZ85717.1"/>
    </source>
</evidence>
<dbReference type="PRINTS" id="PR00412">
    <property type="entry name" value="EPOXHYDRLASE"/>
</dbReference>
<evidence type="ECO:0000313" key="4">
    <source>
        <dbReference type="EMBL" id="NYD65557.1"/>
    </source>
</evidence>
<dbReference type="InterPro" id="IPR050471">
    <property type="entry name" value="AB_hydrolase"/>
</dbReference>
<dbReference type="PRINTS" id="PR00111">
    <property type="entry name" value="ABHYDROLASE"/>
</dbReference>
<dbReference type="InterPro" id="IPR000073">
    <property type="entry name" value="AB_hydrolase_1"/>
</dbReference>
<reference evidence="5 6" key="1">
    <citation type="submission" date="2019-01" db="EMBL/GenBank/DDBJ databases">
        <title>Agromyces.</title>
        <authorList>
            <person name="Li J."/>
        </authorList>
    </citation>
    <scope>NUCLEOTIDE SEQUENCE [LARGE SCALE GENOMIC DNA]</scope>
    <source>
        <strain evidence="5 6">DSM 23870</strain>
    </source>
</reference>
<accession>A0A4Q2M3F2</accession>
<dbReference type="Pfam" id="PF00561">
    <property type="entry name" value="Abhydrolase_1"/>
    <property type="match status" value="1"/>
</dbReference>
<dbReference type="EMBL" id="SDPM01000007">
    <property type="protein sequence ID" value="RXZ85717.1"/>
    <property type="molecule type" value="Genomic_DNA"/>
</dbReference>
<dbReference type="OrthoDB" id="9785847at2"/>
<dbReference type="FunFam" id="3.40.50.1820:FF:000205">
    <property type="entry name" value="Non-haem bromoperoxidase BPO-A2"/>
    <property type="match status" value="1"/>
</dbReference>
<comment type="caution">
    <text evidence="5">The sequence shown here is derived from an EMBL/GenBank/DDBJ whole genome shotgun (WGS) entry which is preliminary data.</text>
</comment>
<organism evidence="5 6">
    <name type="scientific">Agromyces atrinae</name>
    <dbReference type="NCBI Taxonomy" id="592376"/>
    <lineage>
        <taxon>Bacteria</taxon>
        <taxon>Bacillati</taxon>
        <taxon>Actinomycetota</taxon>
        <taxon>Actinomycetes</taxon>
        <taxon>Micrococcales</taxon>
        <taxon>Microbacteriaceae</taxon>
        <taxon>Agromyces</taxon>
    </lineage>
</organism>
<sequence>MPSITISDGDRPDVELHYTDAGTGRPVVLIHGWPLSGRAWEGQVPDLVDAGYRVITYDRRGFGESSQPWEGYDYDTFAADLDALLTELDVTDATLVGFSMGGGEVARYAGTYGTARLAQVVFASAVPPYLWKSDDNPDGAVDDDLANWFHDGLTGDRPKFLADFLRGFFTPEGGDAPLVSDAQIDYHAYLAAGASPKGTLDCTVAFATTDFRDDLAKIDVPTLVIHGDADSIVPLEASGARTAQAIAGSRLVVIEGAPHGVTVSHKDEWNSHLLAFLAS</sequence>
<keyword evidence="6" id="KW-1185">Reference proteome</keyword>
<dbReference type="GO" id="GO:0004601">
    <property type="term" value="F:peroxidase activity"/>
    <property type="evidence" value="ECO:0007669"/>
    <property type="project" value="UniProtKB-KW"/>
</dbReference>
<evidence type="ECO:0000313" key="6">
    <source>
        <dbReference type="Proteomes" id="UP000292686"/>
    </source>
</evidence>
<evidence type="ECO:0000259" key="3">
    <source>
        <dbReference type="Pfam" id="PF00561"/>
    </source>
</evidence>
<proteinExistence type="inferred from homology"/>
<dbReference type="InterPro" id="IPR029058">
    <property type="entry name" value="AB_hydrolase_fold"/>
</dbReference>
<dbReference type="Proteomes" id="UP000581087">
    <property type="component" value="Unassembled WGS sequence"/>
</dbReference>
<dbReference type="RefSeq" id="WP_129175868.1">
    <property type="nucleotide sequence ID" value="NZ_JACCBI010000001.1"/>
</dbReference>
<keyword evidence="1" id="KW-0560">Oxidoreductase</keyword>
<feature type="domain" description="AB hydrolase-1" evidence="3">
    <location>
        <begin position="26"/>
        <end position="260"/>
    </location>
</feature>
<dbReference type="AlphaFoldDB" id="A0A4Q2M3F2"/>
<dbReference type="PANTHER" id="PTHR43433:SF4">
    <property type="entry name" value="NON-HEME CHLOROPEROXIDASE-RELATED"/>
    <property type="match status" value="1"/>
</dbReference>
<evidence type="ECO:0000256" key="2">
    <source>
        <dbReference type="ARBA" id="ARBA00038128"/>
    </source>
</evidence>
<dbReference type="SUPFAM" id="SSF53474">
    <property type="entry name" value="alpha/beta-Hydrolases"/>
    <property type="match status" value="1"/>
</dbReference>
<dbReference type="GO" id="GO:0016787">
    <property type="term" value="F:hydrolase activity"/>
    <property type="evidence" value="ECO:0007669"/>
    <property type="project" value="UniProtKB-KW"/>
</dbReference>
<dbReference type="Gene3D" id="3.40.50.1820">
    <property type="entry name" value="alpha/beta hydrolase"/>
    <property type="match status" value="1"/>
</dbReference>
<keyword evidence="5" id="KW-0378">Hydrolase</keyword>
<protein>
    <submittedName>
        <fullName evidence="5">Alpha/beta hydrolase</fullName>
    </submittedName>
    <submittedName>
        <fullName evidence="4">Pimeloyl-ACP methyl ester carboxylesterase</fullName>
    </submittedName>
</protein>
<dbReference type="InterPro" id="IPR000639">
    <property type="entry name" value="Epox_hydrolase-like"/>
</dbReference>
<reference evidence="4 7" key="2">
    <citation type="submission" date="2020-07" db="EMBL/GenBank/DDBJ databases">
        <title>Sequencing the genomes of 1000 actinobacteria strains.</title>
        <authorList>
            <person name="Klenk H.-P."/>
        </authorList>
    </citation>
    <scope>NUCLEOTIDE SEQUENCE [LARGE SCALE GENOMIC DNA]</scope>
    <source>
        <strain evidence="4 7">DSM 23870</strain>
    </source>
</reference>
<keyword evidence="1" id="KW-0575">Peroxidase</keyword>
<comment type="similarity">
    <text evidence="2">Belongs to the AB hydrolase superfamily. Bacterial non-heme haloperoxidase / perhydrolase family.</text>
</comment>
<gene>
    <name evidence="4" type="ORF">BJ972_000076</name>
    <name evidence="5" type="ORF">ESP50_13020</name>
</gene>